<dbReference type="SUPFAM" id="SSF55785">
    <property type="entry name" value="PYP-like sensor domain (PAS domain)"/>
    <property type="match status" value="1"/>
</dbReference>
<evidence type="ECO:0000259" key="2">
    <source>
        <dbReference type="PROSITE" id="PS50112"/>
    </source>
</evidence>
<reference evidence="4" key="1">
    <citation type="submission" date="2017-04" db="EMBL/GenBank/DDBJ databases">
        <authorList>
            <person name="Varghese N."/>
            <person name="Submissions S."/>
        </authorList>
    </citation>
    <scope>NUCLEOTIDE SEQUENCE [LARGE SCALE GENOMIC DNA]</scope>
    <source>
        <strain evidence="4">RKEM611</strain>
    </source>
</reference>
<evidence type="ECO:0000256" key="1">
    <source>
        <dbReference type="SAM" id="MobiDB-lite"/>
    </source>
</evidence>
<dbReference type="InterPro" id="IPR000014">
    <property type="entry name" value="PAS"/>
</dbReference>
<dbReference type="SMART" id="SM00091">
    <property type="entry name" value="PAS"/>
    <property type="match status" value="2"/>
</dbReference>
<dbReference type="RefSeq" id="WP_132316454.1">
    <property type="nucleotide sequence ID" value="NZ_FWZT01000004.1"/>
</dbReference>
<feature type="compositionally biased region" description="Polar residues" evidence="1">
    <location>
        <begin position="1"/>
        <end position="10"/>
    </location>
</feature>
<dbReference type="InterPro" id="IPR051315">
    <property type="entry name" value="Bact_Chemotaxis_CheA"/>
</dbReference>
<dbReference type="Pfam" id="PF02518">
    <property type="entry name" value="HATPase_c"/>
    <property type="match status" value="1"/>
</dbReference>
<protein>
    <submittedName>
        <fullName evidence="3">PAS domain S-box-containing protein</fullName>
    </submittedName>
</protein>
<dbReference type="OrthoDB" id="5522855at2"/>
<dbReference type="SMART" id="SM00387">
    <property type="entry name" value="HATPase_c"/>
    <property type="match status" value="1"/>
</dbReference>
<dbReference type="Proteomes" id="UP000192907">
    <property type="component" value="Unassembled WGS sequence"/>
</dbReference>
<name>A0A1Y6BGI2_9BACT</name>
<dbReference type="AlphaFoldDB" id="A0A1Y6BGI2"/>
<evidence type="ECO:0000313" key="4">
    <source>
        <dbReference type="Proteomes" id="UP000192907"/>
    </source>
</evidence>
<dbReference type="PANTHER" id="PTHR43395">
    <property type="entry name" value="SENSOR HISTIDINE KINASE CHEA"/>
    <property type="match status" value="1"/>
</dbReference>
<dbReference type="CDD" id="cd00130">
    <property type="entry name" value="PAS"/>
    <property type="match status" value="1"/>
</dbReference>
<dbReference type="PANTHER" id="PTHR43395:SF10">
    <property type="entry name" value="CHEMOTAXIS PROTEIN CHEA"/>
    <property type="match status" value="1"/>
</dbReference>
<dbReference type="EMBL" id="FWZT01000004">
    <property type="protein sequence ID" value="SMF08660.1"/>
    <property type="molecule type" value="Genomic_DNA"/>
</dbReference>
<organism evidence="3 4">
    <name type="scientific">Pseudobacteriovorax antillogorgiicola</name>
    <dbReference type="NCBI Taxonomy" id="1513793"/>
    <lineage>
        <taxon>Bacteria</taxon>
        <taxon>Pseudomonadati</taxon>
        <taxon>Bdellovibrionota</taxon>
        <taxon>Oligoflexia</taxon>
        <taxon>Oligoflexales</taxon>
        <taxon>Pseudobacteriovoracaceae</taxon>
        <taxon>Pseudobacteriovorax</taxon>
    </lineage>
</organism>
<proteinExistence type="predicted"/>
<accession>A0A1Y6BGI2</accession>
<dbReference type="InterPro" id="IPR036890">
    <property type="entry name" value="HATPase_C_sf"/>
</dbReference>
<keyword evidence="4" id="KW-1185">Reference proteome</keyword>
<dbReference type="PROSITE" id="PS50112">
    <property type="entry name" value="PAS"/>
    <property type="match status" value="1"/>
</dbReference>
<dbReference type="InterPro" id="IPR003594">
    <property type="entry name" value="HATPase_dom"/>
</dbReference>
<dbReference type="STRING" id="1513793.SAMN06296036_104310"/>
<dbReference type="InterPro" id="IPR035965">
    <property type="entry name" value="PAS-like_dom_sf"/>
</dbReference>
<gene>
    <name evidence="3" type="ORF">SAMN06296036_104310</name>
</gene>
<dbReference type="Gene3D" id="3.30.450.20">
    <property type="entry name" value="PAS domain"/>
    <property type="match status" value="2"/>
</dbReference>
<sequence>MSNNSSSAEDLTTKSDSHASDEQNLIAQNLRASHKILEALSQSKEETELIIDRLHEMFFIIDHSGHVLKANLSASRIFGIPEEKWLRFDFATLFTSEIRKIFWSKLNEVDQDDWDANSVINFELPIKIGNVTQDYHWSINKLSSRSRDGKHLFSIVASDITEIRQLERQLSQIFSAVPLGIFILDEEGYIVGPYSAFTRHIFGLHNLEQNSVFKILFEDNVENLTPVQRDGVAEMKLCIGEEEMWFQFAKERFPKEVKFERGGDILYLGTQFHAIAKEGKVTNILVVISDITEVVKMRMENMDENKQLQKKVRYYMCIEKAPVTTLESIMQDYPRYEKQLYHGIATTNIKDIKFALHSIKSLFRAVDINNLTEMIHGWEINLEDNMMSSQELDAFLHVIGKNLAGEWREISGMITLALDNHSIDPKETDRLAEQKTDTYNLLETLNLKADLKEQIVNSIEKIGFHRCKDLEEFLKSYAEKTATNLYKDVDIIFDWKDITYSPHLEHFFRESFMHLITNVIDHGLPEKEKAKERGKINVKAWSDGRKINLRIEDNGLGFDLLKIHSKAIQMNVTDKPLTDLSEEEVLKFLLLPSFSTKEVATIHSGRGVGLSTIHERVIELGGEGLRIYNHENGAGFEFSIKNFEEVAA</sequence>
<dbReference type="Pfam" id="PF08448">
    <property type="entry name" value="PAS_4"/>
    <property type="match status" value="1"/>
</dbReference>
<evidence type="ECO:0000313" key="3">
    <source>
        <dbReference type="EMBL" id="SMF08660.1"/>
    </source>
</evidence>
<feature type="domain" description="PAS" evidence="2">
    <location>
        <begin position="43"/>
        <end position="84"/>
    </location>
</feature>
<dbReference type="Gene3D" id="3.30.565.10">
    <property type="entry name" value="Histidine kinase-like ATPase, C-terminal domain"/>
    <property type="match status" value="1"/>
</dbReference>
<dbReference type="InterPro" id="IPR013656">
    <property type="entry name" value="PAS_4"/>
</dbReference>
<feature type="region of interest" description="Disordered" evidence="1">
    <location>
        <begin position="1"/>
        <end position="21"/>
    </location>
</feature>
<dbReference type="SUPFAM" id="SSF55874">
    <property type="entry name" value="ATPase domain of HSP90 chaperone/DNA topoisomerase II/histidine kinase"/>
    <property type="match status" value="1"/>
</dbReference>
<feature type="compositionally biased region" description="Basic and acidic residues" evidence="1">
    <location>
        <begin position="11"/>
        <end position="21"/>
    </location>
</feature>